<sequence length="203" mass="22572">MKINQKQILIIVGTIATFLFGIVFLMYQKGSNEEELLWETVESNVSSVTESTDLAQEDLVILVDIKGEIKQPGVYELAHDARLNELILLAGGFTENAEVRQINLAEKLSDQQMIYVPNQDELTFSIDQLVEDEEDMSQSSTTVNINTADLTELQQLPGVGPSKAQAIIAYREENGLFKSIEGLLEVSGFGEKTFEKLKDSIVI</sequence>
<reference evidence="4" key="1">
    <citation type="journal article" date="2019" name="Int. J. Syst. Evol. Microbiol.">
        <title>The Global Catalogue of Microorganisms (GCM) 10K type strain sequencing project: providing services to taxonomists for standard genome sequencing and annotation.</title>
        <authorList>
            <consortium name="The Broad Institute Genomics Platform"/>
            <consortium name="The Broad Institute Genome Sequencing Center for Infectious Disease"/>
            <person name="Wu L."/>
            <person name="Ma J."/>
        </authorList>
    </citation>
    <scope>NUCLEOTIDE SEQUENCE [LARGE SCALE GENOMIC DNA]</scope>
    <source>
        <strain evidence="4">CGMCC 1.19061</strain>
    </source>
</reference>
<evidence type="ECO:0000259" key="2">
    <source>
        <dbReference type="SMART" id="SM00278"/>
    </source>
</evidence>
<accession>A0ABV9M1E7</accession>
<protein>
    <submittedName>
        <fullName evidence="3">Helix-hairpin-helix domain-containing protein</fullName>
    </submittedName>
</protein>
<organism evidence="3 4">
    <name type="scientific">Enterococcus eurekensis</name>
    <dbReference type="NCBI Taxonomy" id="1159753"/>
    <lineage>
        <taxon>Bacteria</taxon>
        <taxon>Bacillati</taxon>
        <taxon>Bacillota</taxon>
        <taxon>Bacilli</taxon>
        <taxon>Lactobacillales</taxon>
        <taxon>Enterococcaceae</taxon>
        <taxon>Enterococcus</taxon>
    </lineage>
</organism>
<keyword evidence="1" id="KW-0812">Transmembrane</keyword>
<evidence type="ECO:0000313" key="3">
    <source>
        <dbReference type="EMBL" id="MFC4709641.1"/>
    </source>
</evidence>
<dbReference type="EMBL" id="JBHSGT010000020">
    <property type="protein sequence ID" value="MFC4709641.1"/>
    <property type="molecule type" value="Genomic_DNA"/>
</dbReference>
<dbReference type="InterPro" id="IPR019554">
    <property type="entry name" value="Soluble_ligand-bd"/>
</dbReference>
<name>A0ABV9M1E7_9ENTE</name>
<dbReference type="Pfam" id="PF10531">
    <property type="entry name" value="SLBB"/>
    <property type="match status" value="1"/>
</dbReference>
<gene>
    <name evidence="3" type="ORF">ACFO3L_03215</name>
</gene>
<dbReference type="InterPro" id="IPR004509">
    <property type="entry name" value="Competence_ComEA_HhH"/>
</dbReference>
<dbReference type="Pfam" id="PF12836">
    <property type="entry name" value="HHH_3"/>
    <property type="match status" value="1"/>
</dbReference>
<dbReference type="PANTHER" id="PTHR21180">
    <property type="entry name" value="ENDONUCLEASE/EXONUCLEASE/PHOSPHATASE FAMILY DOMAIN-CONTAINING PROTEIN 1"/>
    <property type="match status" value="1"/>
</dbReference>
<feature type="domain" description="Helix-hairpin-helix DNA-binding motif class 1" evidence="2">
    <location>
        <begin position="151"/>
        <end position="170"/>
    </location>
</feature>
<keyword evidence="1" id="KW-1133">Transmembrane helix</keyword>
<dbReference type="SMART" id="SM00278">
    <property type="entry name" value="HhH1"/>
    <property type="match status" value="2"/>
</dbReference>
<dbReference type="InterPro" id="IPR051675">
    <property type="entry name" value="Endo/Exo/Phosphatase_dom_1"/>
</dbReference>
<dbReference type="InterPro" id="IPR010994">
    <property type="entry name" value="RuvA_2-like"/>
</dbReference>
<dbReference type="PANTHER" id="PTHR21180:SF32">
    <property type="entry name" value="ENDONUCLEASE_EXONUCLEASE_PHOSPHATASE FAMILY DOMAIN-CONTAINING PROTEIN 1"/>
    <property type="match status" value="1"/>
</dbReference>
<feature type="transmembrane region" description="Helical" evidence="1">
    <location>
        <begin position="7"/>
        <end position="27"/>
    </location>
</feature>
<keyword evidence="4" id="KW-1185">Reference proteome</keyword>
<dbReference type="RefSeq" id="WP_379963771.1">
    <property type="nucleotide sequence ID" value="NZ_JBHSGT010000020.1"/>
</dbReference>
<dbReference type="Gene3D" id="3.10.560.10">
    <property type="entry name" value="Outer membrane lipoprotein wza domain like"/>
    <property type="match status" value="1"/>
</dbReference>
<dbReference type="Proteomes" id="UP001596026">
    <property type="component" value="Unassembled WGS sequence"/>
</dbReference>
<keyword evidence="1" id="KW-0472">Membrane</keyword>
<feature type="domain" description="Helix-hairpin-helix DNA-binding motif class 1" evidence="2">
    <location>
        <begin position="181"/>
        <end position="200"/>
    </location>
</feature>
<proteinExistence type="predicted"/>
<dbReference type="NCBIfam" id="TIGR00426">
    <property type="entry name" value="competence protein ComEA helix-hairpin-helix repeat region"/>
    <property type="match status" value="1"/>
</dbReference>
<dbReference type="InterPro" id="IPR003583">
    <property type="entry name" value="Hlx-hairpin-Hlx_DNA-bd_motif"/>
</dbReference>
<evidence type="ECO:0000313" key="4">
    <source>
        <dbReference type="Proteomes" id="UP001596026"/>
    </source>
</evidence>
<dbReference type="SUPFAM" id="SSF47781">
    <property type="entry name" value="RuvA domain 2-like"/>
    <property type="match status" value="1"/>
</dbReference>
<comment type="caution">
    <text evidence="3">The sequence shown here is derived from an EMBL/GenBank/DDBJ whole genome shotgun (WGS) entry which is preliminary data.</text>
</comment>
<dbReference type="Gene3D" id="1.10.150.310">
    <property type="entry name" value="Tex RuvX-like domain-like"/>
    <property type="match status" value="1"/>
</dbReference>
<evidence type="ECO:0000256" key="1">
    <source>
        <dbReference type="SAM" id="Phobius"/>
    </source>
</evidence>